<protein>
    <submittedName>
        <fullName evidence="3">VanZ like protein</fullName>
    </submittedName>
</protein>
<evidence type="ECO:0000313" key="4">
    <source>
        <dbReference type="Proteomes" id="UP000294980"/>
    </source>
</evidence>
<dbReference type="RefSeq" id="WP_162883754.1">
    <property type="nucleotide sequence ID" value="NZ_QQSW01000001.1"/>
</dbReference>
<feature type="transmembrane region" description="Helical" evidence="1">
    <location>
        <begin position="92"/>
        <end position="112"/>
    </location>
</feature>
<organism evidence="3 4">
    <name type="scientific">Chromatocurvus halotolerans</name>
    <dbReference type="NCBI Taxonomy" id="1132028"/>
    <lineage>
        <taxon>Bacteria</taxon>
        <taxon>Pseudomonadati</taxon>
        <taxon>Pseudomonadota</taxon>
        <taxon>Gammaproteobacteria</taxon>
        <taxon>Cellvibrionales</taxon>
        <taxon>Halieaceae</taxon>
        <taxon>Chromatocurvus</taxon>
    </lineage>
</organism>
<feature type="transmembrane region" description="Helical" evidence="1">
    <location>
        <begin position="12"/>
        <end position="32"/>
    </location>
</feature>
<feature type="domain" description="VanZ-like" evidence="2">
    <location>
        <begin position="6"/>
        <end position="110"/>
    </location>
</feature>
<reference evidence="3 4" key="1">
    <citation type="submission" date="2019-03" db="EMBL/GenBank/DDBJ databases">
        <title>Genomic Encyclopedia of Type Strains, Phase IV (KMG-IV): sequencing the most valuable type-strain genomes for metagenomic binning, comparative biology and taxonomic classification.</title>
        <authorList>
            <person name="Goeker M."/>
        </authorList>
    </citation>
    <scope>NUCLEOTIDE SEQUENCE [LARGE SCALE GENOMIC DNA]</scope>
    <source>
        <strain evidence="3 4">DSM 23344</strain>
    </source>
</reference>
<proteinExistence type="predicted"/>
<evidence type="ECO:0000313" key="3">
    <source>
        <dbReference type="EMBL" id="TCO77562.1"/>
    </source>
</evidence>
<dbReference type="InterPro" id="IPR006976">
    <property type="entry name" value="VanZ-like"/>
</dbReference>
<gene>
    <name evidence="3" type="ORF">EV688_10219</name>
</gene>
<dbReference type="Proteomes" id="UP000294980">
    <property type="component" value="Unassembled WGS sequence"/>
</dbReference>
<comment type="caution">
    <text evidence="3">The sequence shown here is derived from an EMBL/GenBank/DDBJ whole genome shotgun (WGS) entry which is preliminary data.</text>
</comment>
<dbReference type="EMBL" id="SLWX01000002">
    <property type="protein sequence ID" value="TCO77562.1"/>
    <property type="molecule type" value="Genomic_DNA"/>
</dbReference>
<keyword evidence="4" id="KW-1185">Reference proteome</keyword>
<dbReference type="Pfam" id="PF04892">
    <property type="entry name" value="VanZ"/>
    <property type="match status" value="1"/>
</dbReference>
<dbReference type="AlphaFoldDB" id="A0A4R2KWZ0"/>
<evidence type="ECO:0000259" key="2">
    <source>
        <dbReference type="Pfam" id="PF04892"/>
    </source>
</evidence>
<feature type="transmembrane region" description="Helical" evidence="1">
    <location>
        <begin position="44"/>
        <end position="61"/>
    </location>
</feature>
<keyword evidence="1" id="KW-0472">Membrane</keyword>
<accession>A0A4R2KWZ0</accession>
<keyword evidence="1" id="KW-0812">Transmembrane</keyword>
<sequence>MLIEPLAVIARYWRALSILSLVVLTTLSLLPLPAGSSVAGSDKFLHLAAWGLAVIPAALALGGRVLPLIALFLMWSIAIEFVQPFVGRFFEVADMLANAAGLSLGAWLGSALRRFAGR</sequence>
<keyword evidence="1" id="KW-1133">Transmembrane helix</keyword>
<name>A0A4R2KWZ0_9GAMM</name>
<feature type="transmembrane region" description="Helical" evidence="1">
    <location>
        <begin position="68"/>
        <end position="86"/>
    </location>
</feature>
<evidence type="ECO:0000256" key="1">
    <source>
        <dbReference type="SAM" id="Phobius"/>
    </source>
</evidence>